<evidence type="ECO:0000313" key="2">
    <source>
        <dbReference type="Proteomes" id="UP001516400"/>
    </source>
</evidence>
<proteinExistence type="predicted"/>
<dbReference type="EMBL" id="JABFTP020000062">
    <property type="protein sequence ID" value="KAL3273571.1"/>
    <property type="molecule type" value="Genomic_DNA"/>
</dbReference>
<protein>
    <submittedName>
        <fullName evidence="1">Uncharacterized protein</fullName>
    </submittedName>
</protein>
<comment type="caution">
    <text evidence="1">The sequence shown here is derived from an EMBL/GenBank/DDBJ whole genome shotgun (WGS) entry which is preliminary data.</text>
</comment>
<accession>A0ABD2N4F3</accession>
<reference evidence="1 2" key="1">
    <citation type="journal article" date="2021" name="BMC Biol.">
        <title>Horizontally acquired antibacterial genes associated with adaptive radiation of ladybird beetles.</title>
        <authorList>
            <person name="Li H.S."/>
            <person name="Tang X.F."/>
            <person name="Huang Y.H."/>
            <person name="Xu Z.Y."/>
            <person name="Chen M.L."/>
            <person name="Du X.Y."/>
            <person name="Qiu B.Y."/>
            <person name="Chen P.T."/>
            <person name="Zhang W."/>
            <person name="Slipinski A."/>
            <person name="Escalona H.E."/>
            <person name="Waterhouse R.M."/>
            <person name="Zwick A."/>
            <person name="Pang H."/>
        </authorList>
    </citation>
    <scope>NUCLEOTIDE SEQUENCE [LARGE SCALE GENOMIC DNA]</scope>
    <source>
        <strain evidence="1">SYSU2018</strain>
    </source>
</reference>
<gene>
    <name evidence="1" type="ORF">HHI36_015005</name>
</gene>
<organism evidence="1 2">
    <name type="scientific">Cryptolaemus montrouzieri</name>
    <dbReference type="NCBI Taxonomy" id="559131"/>
    <lineage>
        <taxon>Eukaryota</taxon>
        <taxon>Metazoa</taxon>
        <taxon>Ecdysozoa</taxon>
        <taxon>Arthropoda</taxon>
        <taxon>Hexapoda</taxon>
        <taxon>Insecta</taxon>
        <taxon>Pterygota</taxon>
        <taxon>Neoptera</taxon>
        <taxon>Endopterygota</taxon>
        <taxon>Coleoptera</taxon>
        <taxon>Polyphaga</taxon>
        <taxon>Cucujiformia</taxon>
        <taxon>Coccinelloidea</taxon>
        <taxon>Coccinellidae</taxon>
        <taxon>Scymninae</taxon>
        <taxon>Scymnini</taxon>
        <taxon>Cryptolaemus</taxon>
    </lineage>
</organism>
<keyword evidence="2" id="KW-1185">Reference proteome</keyword>
<name>A0ABD2N4F3_9CUCU</name>
<evidence type="ECO:0000313" key="1">
    <source>
        <dbReference type="EMBL" id="KAL3273571.1"/>
    </source>
</evidence>
<dbReference type="Proteomes" id="UP001516400">
    <property type="component" value="Unassembled WGS sequence"/>
</dbReference>
<sequence>MYKPAETTNILLEETSHLQCHHKIASSPVPISGSSIQQIDNQILLTITVIKLLKLQKPHIYSKTPNKNLTIQTTASREQADNSTANTGKVLNSSGPKLYRLSVSRCIEHYHKERLSSCTLAVPLRIYFLFQ</sequence>
<dbReference type="AlphaFoldDB" id="A0ABD2N4F3"/>